<evidence type="ECO:0000313" key="8">
    <source>
        <dbReference type="EMBL" id="HIV09398.1"/>
    </source>
</evidence>
<feature type="transmembrane region" description="Helical" evidence="6">
    <location>
        <begin position="135"/>
        <end position="155"/>
    </location>
</feature>
<accession>A0A9D1NN11</accession>
<feature type="transmembrane region" description="Helical" evidence="6">
    <location>
        <begin position="16"/>
        <end position="39"/>
    </location>
</feature>
<feature type="domain" description="ResB-like" evidence="7">
    <location>
        <begin position="12"/>
        <end position="116"/>
    </location>
</feature>
<comment type="subcellular location">
    <subcellularLocation>
        <location evidence="1">Membrane</location>
        <topology evidence="1">Multi-pass membrane protein</topology>
    </subcellularLocation>
</comment>
<dbReference type="EMBL" id="DVOR01000150">
    <property type="protein sequence ID" value="HIV09398.1"/>
    <property type="molecule type" value="Genomic_DNA"/>
</dbReference>
<sequence length="160" mass="17259">AAAAVAALLGRRWLSALFHAGAAAVAVGGLVTACLAQTWQVELVDAPLAPRGMRQRVVNGDTVTLKAFEIETYPDGMPKQFRTTLTFPEGDRTLAVNRPLRRDGITYYQMSYTRATDPNGQSWWVTLLTLRSDPGAPVVFAGYGLLALAALGLAIRETVR</sequence>
<reference evidence="8" key="1">
    <citation type="submission" date="2020-10" db="EMBL/GenBank/DDBJ databases">
        <authorList>
            <person name="Gilroy R."/>
        </authorList>
    </citation>
    <scope>NUCLEOTIDE SEQUENCE</scope>
    <source>
        <strain evidence="8">35461</strain>
    </source>
</reference>
<dbReference type="GO" id="GO:0016020">
    <property type="term" value="C:membrane"/>
    <property type="evidence" value="ECO:0007669"/>
    <property type="project" value="UniProtKB-SubCell"/>
</dbReference>
<gene>
    <name evidence="8" type="ORF">IAC79_04720</name>
</gene>
<dbReference type="PANTHER" id="PTHR31566">
    <property type="entry name" value="CYTOCHROME C BIOGENESIS PROTEIN CCS1, CHLOROPLASTIC"/>
    <property type="match status" value="1"/>
</dbReference>
<keyword evidence="3" id="KW-0201">Cytochrome c-type biogenesis</keyword>
<protein>
    <submittedName>
        <fullName evidence="8">Cytochrome c biogenesis protein ResB</fullName>
    </submittedName>
</protein>
<evidence type="ECO:0000256" key="6">
    <source>
        <dbReference type="SAM" id="Phobius"/>
    </source>
</evidence>
<evidence type="ECO:0000256" key="5">
    <source>
        <dbReference type="ARBA" id="ARBA00023136"/>
    </source>
</evidence>
<dbReference type="PANTHER" id="PTHR31566:SF0">
    <property type="entry name" value="CYTOCHROME C BIOGENESIS PROTEIN CCS1, CHLOROPLASTIC"/>
    <property type="match status" value="1"/>
</dbReference>
<feature type="non-terminal residue" evidence="8">
    <location>
        <position position="1"/>
    </location>
</feature>
<keyword evidence="4 6" id="KW-1133">Transmembrane helix</keyword>
<evidence type="ECO:0000256" key="3">
    <source>
        <dbReference type="ARBA" id="ARBA00022748"/>
    </source>
</evidence>
<evidence type="ECO:0000256" key="1">
    <source>
        <dbReference type="ARBA" id="ARBA00004141"/>
    </source>
</evidence>
<dbReference type="InterPro" id="IPR007816">
    <property type="entry name" value="ResB-like_domain"/>
</dbReference>
<name>A0A9D1NN11_9BACT</name>
<dbReference type="GO" id="GO:0017004">
    <property type="term" value="P:cytochrome complex assembly"/>
    <property type="evidence" value="ECO:0007669"/>
    <property type="project" value="UniProtKB-KW"/>
</dbReference>
<organism evidence="8 9">
    <name type="scientific">Candidatus Spyradenecus faecavium</name>
    <dbReference type="NCBI Taxonomy" id="2840947"/>
    <lineage>
        <taxon>Bacteria</taxon>
        <taxon>Pseudomonadati</taxon>
        <taxon>Lentisphaerota</taxon>
        <taxon>Lentisphaeria</taxon>
        <taxon>Lentisphaerales</taxon>
        <taxon>Lentisphaeraceae</taxon>
        <taxon>Lentisphaeraceae incertae sedis</taxon>
        <taxon>Candidatus Spyradenecus</taxon>
    </lineage>
</organism>
<dbReference type="InterPro" id="IPR023494">
    <property type="entry name" value="Cyt_c_bgen_Ccs1/CcsB/ResB"/>
</dbReference>
<dbReference type="Pfam" id="PF05140">
    <property type="entry name" value="ResB"/>
    <property type="match status" value="1"/>
</dbReference>
<evidence type="ECO:0000256" key="4">
    <source>
        <dbReference type="ARBA" id="ARBA00022989"/>
    </source>
</evidence>
<keyword evidence="2 6" id="KW-0812">Transmembrane</keyword>
<dbReference type="Proteomes" id="UP000886845">
    <property type="component" value="Unassembled WGS sequence"/>
</dbReference>
<comment type="caution">
    <text evidence="8">The sequence shown here is derived from an EMBL/GenBank/DDBJ whole genome shotgun (WGS) entry which is preliminary data.</text>
</comment>
<reference evidence="8" key="2">
    <citation type="journal article" date="2021" name="PeerJ">
        <title>Extensive microbial diversity within the chicken gut microbiome revealed by metagenomics and culture.</title>
        <authorList>
            <person name="Gilroy R."/>
            <person name="Ravi A."/>
            <person name="Getino M."/>
            <person name="Pursley I."/>
            <person name="Horton D.L."/>
            <person name="Alikhan N.F."/>
            <person name="Baker D."/>
            <person name="Gharbi K."/>
            <person name="Hall N."/>
            <person name="Watson M."/>
            <person name="Adriaenssens E.M."/>
            <person name="Foster-Nyarko E."/>
            <person name="Jarju S."/>
            <person name="Secka A."/>
            <person name="Antonio M."/>
            <person name="Oren A."/>
            <person name="Chaudhuri R.R."/>
            <person name="La Ragione R."/>
            <person name="Hildebrand F."/>
            <person name="Pallen M.J."/>
        </authorList>
    </citation>
    <scope>NUCLEOTIDE SEQUENCE</scope>
    <source>
        <strain evidence="8">35461</strain>
    </source>
</reference>
<keyword evidence="5 6" id="KW-0472">Membrane</keyword>
<evidence type="ECO:0000313" key="9">
    <source>
        <dbReference type="Proteomes" id="UP000886845"/>
    </source>
</evidence>
<dbReference type="AlphaFoldDB" id="A0A9D1NN11"/>
<evidence type="ECO:0000256" key="2">
    <source>
        <dbReference type="ARBA" id="ARBA00022692"/>
    </source>
</evidence>
<evidence type="ECO:0000259" key="7">
    <source>
        <dbReference type="Pfam" id="PF05140"/>
    </source>
</evidence>
<proteinExistence type="predicted"/>